<dbReference type="EMBL" id="BGPR01000155">
    <property type="protein sequence ID" value="GBM00309.1"/>
    <property type="molecule type" value="Genomic_DNA"/>
</dbReference>
<proteinExistence type="predicted"/>
<comment type="caution">
    <text evidence="1">The sequence shown here is derived from an EMBL/GenBank/DDBJ whole genome shotgun (WGS) entry which is preliminary data.</text>
</comment>
<accession>A0A4Y2C7I6</accession>
<dbReference type="Proteomes" id="UP000499080">
    <property type="component" value="Unassembled WGS sequence"/>
</dbReference>
<sequence length="156" mass="16948">MLPLLQRAAAHKTTEMSVSRAAVISLSSTLGCISTVMDEIFREFLSVMGYRVSKVLADVTGVICASQCDSSMTGKRHHAGTTLRGATTEEHVIRGKRSLYKRRAARPLQSAAPYARCMSSSSTFEYSSYYLGTVSQMLTPSGIAVHTTFRLTPSTT</sequence>
<organism evidence="1 2">
    <name type="scientific">Araneus ventricosus</name>
    <name type="common">Orbweaver spider</name>
    <name type="synonym">Epeira ventricosa</name>
    <dbReference type="NCBI Taxonomy" id="182803"/>
    <lineage>
        <taxon>Eukaryota</taxon>
        <taxon>Metazoa</taxon>
        <taxon>Ecdysozoa</taxon>
        <taxon>Arthropoda</taxon>
        <taxon>Chelicerata</taxon>
        <taxon>Arachnida</taxon>
        <taxon>Araneae</taxon>
        <taxon>Araneomorphae</taxon>
        <taxon>Entelegynae</taxon>
        <taxon>Araneoidea</taxon>
        <taxon>Araneidae</taxon>
        <taxon>Araneus</taxon>
    </lineage>
</organism>
<protein>
    <submittedName>
        <fullName evidence="1">Uncharacterized protein</fullName>
    </submittedName>
</protein>
<evidence type="ECO:0000313" key="1">
    <source>
        <dbReference type="EMBL" id="GBM00309.1"/>
    </source>
</evidence>
<name>A0A4Y2C7I6_ARAVE</name>
<gene>
    <name evidence="1" type="ORF">AVEN_32650_1</name>
</gene>
<dbReference type="AlphaFoldDB" id="A0A4Y2C7I6"/>
<evidence type="ECO:0000313" key="2">
    <source>
        <dbReference type="Proteomes" id="UP000499080"/>
    </source>
</evidence>
<dbReference type="PROSITE" id="PS51257">
    <property type="entry name" value="PROKAR_LIPOPROTEIN"/>
    <property type="match status" value="1"/>
</dbReference>
<reference evidence="1 2" key="1">
    <citation type="journal article" date="2019" name="Sci. Rep.">
        <title>Orb-weaving spider Araneus ventricosus genome elucidates the spidroin gene catalogue.</title>
        <authorList>
            <person name="Kono N."/>
            <person name="Nakamura H."/>
            <person name="Ohtoshi R."/>
            <person name="Moran D.A.P."/>
            <person name="Shinohara A."/>
            <person name="Yoshida Y."/>
            <person name="Fujiwara M."/>
            <person name="Mori M."/>
            <person name="Tomita M."/>
            <person name="Arakawa K."/>
        </authorList>
    </citation>
    <scope>NUCLEOTIDE SEQUENCE [LARGE SCALE GENOMIC DNA]</scope>
</reference>
<keyword evidence="2" id="KW-1185">Reference proteome</keyword>